<feature type="transmembrane region" description="Helical" evidence="8">
    <location>
        <begin position="437"/>
        <end position="456"/>
    </location>
</feature>
<evidence type="ECO:0000256" key="2">
    <source>
        <dbReference type="ARBA" id="ARBA00022475"/>
    </source>
</evidence>
<dbReference type="PANTHER" id="PTHR42643">
    <property type="entry name" value="IONOTROPIC RECEPTOR 20A-RELATED"/>
    <property type="match status" value="1"/>
</dbReference>
<dbReference type="AlphaFoldDB" id="A0A9P0F574"/>
<feature type="transmembrane region" description="Helical" evidence="8">
    <location>
        <begin position="732"/>
        <end position="753"/>
    </location>
</feature>
<reference evidence="9" key="1">
    <citation type="submission" date="2021-12" db="EMBL/GenBank/DDBJ databases">
        <authorList>
            <person name="King R."/>
        </authorList>
    </citation>
    <scope>NUCLEOTIDE SEQUENCE</scope>
</reference>
<dbReference type="EMBL" id="OU963868">
    <property type="protein sequence ID" value="CAH0392671.1"/>
    <property type="molecule type" value="Genomic_DNA"/>
</dbReference>
<keyword evidence="6" id="KW-0675">Receptor</keyword>
<keyword evidence="5 8" id="KW-0472">Membrane</keyword>
<evidence type="ECO:0000313" key="9">
    <source>
        <dbReference type="EMBL" id="CAH0392671.1"/>
    </source>
</evidence>
<evidence type="ECO:0000256" key="6">
    <source>
        <dbReference type="ARBA" id="ARBA00023170"/>
    </source>
</evidence>
<organism evidence="9 10">
    <name type="scientific">Bemisia tabaci</name>
    <name type="common">Sweetpotato whitefly</name>
    <name type="synonym">Aleurodes tabaci</name>
    <dbReference type="NCBI Taxonomy" id="7038"/>
    <lineage>
        <taxon>Eukaryota</taxon>
        <taxon>Metazoa</taxon>
        <taxon>Ecdysozoa</taxon>
        <taxon>Arthropoda</taxon>
        <taxon>Hexapoda</taxon>
        <taxon>Insecta</taxon>
        <taxon>Pterygota</taxon>
        <taxon>Neoptera</taxon>
        <taxon>Paraneoptera</taxon>
        <taxon>Hemiptera</taxon>
        <taxon>Sternorrhyncha</taxon>
        <taxon>Aleyrodoidea</taxon>
        <taxon>Aleyrodidae</taxon>
        <taxon>Aleyrodinae</taxon>
        <taxon>Bemisia</taxon>
    </lineage>
</organism>
<comment type="subcellular location">
    <subcellularLocation>
        <location evidence="1">Cell membrane</location>
        <topology evidence="1">Multi-pass membrane protein</topology>
    </subcellularLocation>
</comment>
<dbReference type="Gene3D" id="1.10.287.70">
    <property type="match status" value="1"/>
</dbReference>
<dbReference type="InterPro" id="IPR052192">
    <property type="entry name" value="Insect_Ionotropic_Sensory_Rcpt"/>
</dbReference>
<feature type="transmembrane region" description="Helical" evidence="8">
    <location>
        <begin position="507"/>
        <end position="532"/>
    </location>
</feature>
<evidence type="ECO:0008006" key="11">
    <source>
        <dbReference type="Google" id="ProtNLM"/>
    </source>
</evidence>
<gene>
    <name evidence="9" type="ORF">BEMITA_LOCUS11158</name>
</gene>
<sequence>MKLGALIRGYENFKYSSMAAPQNFTQYEHDQEHLLSIFFRICDSIIRQSKQSLFLVVNLNFDPLVEPLIQLLHSSSISTILITHIGRFVDILVPYHPHNIMFFLDNLEESLSLILNSASKQNHNDIGQKRGKFSEPFDYPTNLTKFRERESRKSLRYCVKMENQLKSREAAKCDENMSVTHNELEGLSTLTDQNFNLTKGLHANHIWNSNNHIIFILRNTRNEPHTTSSILQLHQQSATHEPHNSTRNNCTPSYEDEMLIFSFRFFWRFFRGYKTIVCLERGCARYDPFKERIIWFDAKDEEFFDFTVNDMNGKSAYIVQDLSQIDEGVQDKYFHNVMAEALLAIFKQLEISMNYTPTYIGQVLENQLKPMDLSQFKTGLEFGADIHLTEPFFYGDEANFDKFDQTVGVETRAMCVIAPHSEFMPQVFVGFKTFKPLVWIFIIITILIFFVAQYVFQCSQCRIFRHYYSEEAVILYENTSPFLIVYSYFICGSPPTLLLGRFFTGKMIFLIFSFSALIISTVFLGGMTTLLADPVRYPEIDTLQDLEASDLFIQVPDHIVARETFTKLGKSEALKTKLINTLQSYNYLVSLYLFKEYDLMNSMNYANEIALGGADNVSTICQNLKAMIEVDAFVIEVPDIIHKDAKSREWITNVAFSFHFVEECFSKSPYSFSFFKNMFLNHQFQQHVTHFLEFGLMKKILTSSMSHQAIVIENIPRNREPKPFSLNDLQPAFMSLVVGLFLSYLVFIGEIVAEHYKEMTTSAPPGNKAANEGWENYKVAPRGDIPRRNLIAPMSCPQNNMDPSNKNHLYARRSRWSLSDLDRAG</sequence>
<keyword evidence="10" id="KW-1185">Reference proteome</keyword>
<keyword evidence="4 8" id="KW-1133">Transmembrane helix</keyword>
<keyword evidence="2" id="KW-1003">Cell membrane</keyword>
<keyword evidence="3 8" id="KW-0812">Transmembrane</keyword>
<accession>A0A9P0F574</accession>
<keyword evidence="7" id="KW-0325">Glycoprotein</keyword>
<dbReference type="Proteomes" id="UP001152759">
    <property type="component" value="Chromosome 7"/>
</dbReference>
<evidence type="ECO:0000256" key="7">
    <source>
        <dbReference type="ARBA" id="ARBA00023180"/>
    </source>
</evidence>
<evidence type="ECO:0000256" key="8">
    <source>
        <dbReference type="SAM" id="Phobius"/>
    </source>
</evidence>
<evidence type="ECO:0000256" key="5">
    <source>
        <dbReference type="ARBA" id="ARBA00023136"/>
    </source>
</evidence>
<proteinExistence type="predicted"/>
<evidence type="ECO:0000256" key="4">
    <source>
        <dbReference type="ARBA" id="ARBA00022989"/>
    </source>
</evidence>
<protein>
    <recommendedName>
        <fullName evidence="11">Ionotropic receptor</fullName>
    </recommendedName>
</protein>
<evidence type="ECO:0000313" key="10">
    <source>
        <dbReference type="Proteomes" id="UP001152759"/>
    </source>
</evidence>
<name>A0A9P0F574_BEMTA</name>
<dbReference type="PANTHER" id="PTHR42643:SF38">
    <property type="entry name" value="IONOTROPIC RECEPTOR 100A"/>
    <property type="match status" value="1"/>
</dbReference>
<evidence type="ECO:0000256" key="3">
    <source>
        <dbReference type="ARBA" id="ARBA00022692"/>
    </source>
</evidence>
<evidence type="ECO:0000256" key="1">
    <source>
        <dbReference type="ARBA" id="ARBA00004651"/>
    </source>
</evidence>
<dbReference type="GO" id="GO:0005886">
    <property type="term" value="C:plasma membrane"/>
    <property type="evidence" value="ECO:0007669"/>
    <property type="project" value="UniProtKB-SubCell"/>
</dbReference>